<name>A0A8J1KQX1_XENLA</name>
<dbReference type="Pfam" id="PF03039">
    <property type="entry name" value="IL12"/>
    <property type="match status" value="1"/>
</dbReference>
<sequence>MRRYADLIPKITEEKKMAPVNSAGWNLHGGRPTHSSMAGSWIILAVIFCCQSKLAQSKPVLSGLSNSVDLSKCFNSSKSLVNVVSETLLEIKSNSEDFNCSYDEIIMGNVISKDKMNVLTSCIPSSFGKDHMCQTLNRADFDKAKCLKAIHADLKIFKDELQELTPSLNAAINQLMQDLKVEDTEEYNVKKGSCSSFNCKLEQCRVILFYHLRTITFSRVLNYLRSTKDKEPRTKDLKKQ</sequence>
<dbReference type="GO" id="GO:0005143">
    <property type="term" value="F:interleukin-12 receptor binding"/>
    <property type="evidence" value="ECO:0007669"/>
    <property type="project" value="InterPro"/>
</dbReference>
<reference evidence="3" key="1">
    <citation type="submission" date="2025-08" db="UniProtKB">
        <authorList>
            <consortium name="RefSeq"/>
        </authorList>
    </citation>
    <scope>IDENTIFICATION</scope>
    <source>
        <strain evidence="3">J_2021</strain>
        <tissue evidence="3">Erythrocytes</tissue>
    </source>
</reference>
<dbReference type="KEGG" id="xla:121393941"/>
<evidence type="ECO:0000313" key="2">
    <source>
        <dbReference type="Proteomes" id="UP000186698"/>
    </source>
</evidence>
<comment type="similarity">
    <text evidence="1">Belongs to the IL-6 superfamily.</text>
</comment>
<dbReference type="GO" id="GO:0005615">
    <property type="term" value="C:extracellular space"/>
    <property type="evidence" value="ECO:0007669"/>
    <property type="project" value="UniProtKB-KW"/>
</dbReference>
<keyword evidence="1" id="KW-1015">Disulfide bond</keyword>
<dbReference type="Proteomes" id="UP000186698">
    <property type="component" value="Chromosome 5L"/>
</dbReference>
<dbReference type="InterPro" id="IPR009079">
    <property type="entry name" value="4_helix_cytokine-like_core"/>
</dbReference>
<organism evidence="2 3">
    <name type="scientific">Xenopus laevis</name>
    <name type="common">African clawed frog</name>
    <dbReference type="NCBI Taxonomy" id="8355"/>
    <lineage>
        <taxon>Eukaryota</taxon>
        <taxon>Metazoa</taxon>
        <taxon>Chordata</taxon>
        <taxon>Craniata</taxon>
        <taxon>Vertebrata</taxon>
        <taxon>Euteleostomi</taxon>
        <taxon>Amphibia</taxon>
        <taxon>Batrachia</taxon>
        <taxon>Anura</taxon>
        <taxon>Pipoidea</taxon>
        <taxon>Pipidae</taxon>
        <taxon>Xenopodinae</taxon>
        <taxon>Xenopus</taxon>
        <taxon>Xenopus</taxon>
    </lineage>
</organism>
<dbReference type="SUPFAM" id="SSF47266">
    <property type="entry name" value="4-helical cytokines"/>
    <property type="match status" value="1"/>
</dbReference>
<keyword evidence="2" id="KW-1185">Reference proteome</keyword>
<evidence type="ECO:0000256" key="1">
    <source>
        <dbReference type="RuleBase" id="RU363133"/>
    </source>
</evidence>
<protein>
    <recommendedName>
        <fullName evidence="1">Interleukin-12 subunit alpha</fullName>
        <shortName evidence="1">IL-12A</shortName>
    </recommendedName>
</protein>
<dbReference type="GO" id="GO:0005125">
    <property type="term" value="F:cytokine activity"/>
    <property type="evidence" value="ECO:0007669"/>
    <property type="project" value="UniProtKB-KW"/>
</dbReference>
<keyword evidence="1" id="KW-0339">Growth factor</keyword>
<dbReference type="AlphaFoldDB" id="A0A8J1KQX1"/>
<gene>
    <name evidence="3" type="primary">LOC121393941</name>
    <name evidence="1" type="synonym">IL12A</name>
</gene>
<dbReference type="GO" id="GO:0006955">
    <property type="term" value="P:immune response"/>
    <property type="evidence" value="ECO:0007669"/>
    <property type="project" value="InterPro"/>
</dbReference>
<dbReference type="GO" id="GO:0008083">
    <property type="term" value="F:growth factor activity"/>
    <property type="evidence" value="ECO:0007669"/>
    <property type="project" value="UniProtKB-KW"/>
</dbReference>
<accession>A0A8J1KQX1</accession>
<keyword evidence="1" id="KW-0202">Cytokine</keyword>
<comment type="subcellular location">
    <subcellularLocation>
        <location evidence="1">Secreted</location>
    </subcellularLocation>
</comment>
<dbReference type="OrthoDB" id="9893660at2759"/>
<dbReference type="RefSeq" id="XP_041419727.1">
    <property type="nucleotide sequence ID" value="XM_041563793.1"/>
</dbReference>
<proteinExistence type="inferred from homology"/>
<keyword evidence="1" id="KW-0964">Secreted</keyword>
<evidence type="ECO:0000313" key="3">
    <source>
        <dbReference type="RefSeq" id="XP_041419727.1"/>
    </source>
</evidence>
<dbReference type="Gene3D" id="1.20.1250.10">
    <property type="match status" value="1"/>
</dbReference>
<dbReference type="InterPro" id="IPR004281">
    <property type="entry name" value="IL-12_alpha"/>
</dbReference>
<dbReference type="GeneID" id="121393941"/>
<dbReference type="CTD" id="121393941"/>
<comment type="subunit">
    <text evidence="1">Heterodimer with IL12B; disulfide-linked. The heterodimer is known as interleukin IL-12.</text>
</comment>